<feature type="region of interest" description="Disordered" evidence="1">
    <location>
        <begin position="392"/>
        <end position="430"/>
    </location>
</feature>
<feature type="region of interest" description="Disordered" evidence="1">
    <location>
        <begin position="263"/>
        <end position="304"/>
    </location>
</feature>
<gene>
    <name evidence="2" type="ORF">R1flu_008814</name>
</gene>
<evidence type="ECO:0000313" key="2">
    <source>
        <dbReference type="EMBL" id="KAL2641227.1"/>
    </source>
</evidence>
<keyword evidence="3" id="KW-1185">Reference proteome</keyword>
<organism evidence="2 3">
    <name type="scientific">Riccia fluitans</name>
    <dbReference type="NCBI Taxonomy" id="41844"/>
    <lineage>
        <taxon>Eukaryota</taxon>
        <taxon>Viridiplantae</taxon>
        <taxon>Streptophyta</taxon>
        <taxon>Embryophyta</taxon>
        <taxon>Marchantiophyta</taxon>
        <taxon>Marchantiopsida</taxon>
        <taxon>Marchantiidae</taxon>
        <taxon>Marchantiales</taxon>
        <taxon>Ricciaceae</taxon>
        <taxon>Riccia</taxon>
    </lineage>
</organism>
<proteinExistence type="predicted"/>
<name>A0ABD1Z3C2_9MARC</name>
<protein>
    <submittedName>
        <fullName evidence="2">Uncharacterized protein</fullName>
    </submittedName>
</protein>
<reference evidence="2 3" key="1">
    <citation type="submission" date="2024-09" db="EMBL/GenBank/DDBJ databases">
        <title>Chromosome-scale assembly of Riccia fluitans.</title>
        <authorList>
            <person name="Paukszto L."/>
            <person name="Sawicki J."/>
            <person name="Karawczyk K."/>
            <person name="Piernik-Szablinska J."/>
            <person name="Szczecinska M."/>
            <person name="Mazdziarz M."/>
        </authorList>
    </citation>
    <scope>NUCLEOTIDE SEQUENCE [LARGE SCALE GENOMIC DNA]</scope>
    <source>
        <strain evidence="2">Rf_01</strain>
        <tissue evidence="2">Aerial parts of the thallus</tissue>
    </source>
</reference>
<comment type="caution">
    <text evidence="2">The sequence shown here is derived from an EMBL/GenBank/DDBJ whole genome shotgun (WGS) entry which is preliminary data.</text>
</comment>
<dbReference type="EMBL" id="JBHFFA010000002">
    <property type="protein sequence ID" value="KAL2641227.1"/>
    <property type="molecule type" value="Genomic_DNA"/>
</dbReference>
<evidence type="ECO:0000313" key="3">
    <source>
        <dbReference type="Proteomes" id="UP001605036"/>
    </source>
</evidence>
<sequence>MVRFIFAPIPESDKRFARQYRYEPPPEFPLTSHCSGIVHHLSGAEGARFPEGGTRFHQKKVLVGLRWHRPATKADFYPVGEAHGRPSAPRRAADQAYAAVPHPTGAHRGLHLLPSQQFQALFNSLFKVAFHLSLAVLVAIGLPPSLAFGRNYLPLRAAFAKQPDSSIAPRGAAGSGPAGLAFSDASRGLRPGPLQRTLLQTTTRAAECSETGSTPTKIPVAFSPGAAFRRNGACFLSSLSPKPDLHLQRMPSSMRDRAATIAFKPTATARRTHDPGRSGCPRSPPVKEGRPSASGEPAESARAEEEYSPCCGHFGSGASSINESIPCPPRGPGRRIFRSEGYARCRPDPSSQRPYVSEVIAAMKAPITGGWVPYLLSRGGARITRETVLSPAVSVEKKQGAKKPTGACNSNEKQESRLPLTFELHNSEEI</sequence>
<dbReference type="AlphaFoldDB" id="A0ABD1Z3C2"/>
<evidence type="ECO:0000256" key="1">
    <source>
        <dbReference type="SAM" id="MobiDB-lite"/>
    </source>
</evidence>
<accession>A0ABD1Z3C2</accession>
<dbReference type="Proteomes" id="UP001605036">
    <property type="component" value="Unassembled WGS sequence"/>
</dbReference>